<gene>
    <name evidence="2" type="ORF">CKO40_13670</name>
</gene>
<evidence type="ECO:0008006" key="4">
    <source>
        <dbReference type="Google" id="ProtNLM"/>
    </source>
</evidence>
<protein>
    <recommendedName>
        <fullName evidence="4">General secretion pathway protein N</fullName>
    </recommendedName>
</protein>
<dbReference type="Proteomes" id="UP001296776">
    <property type="component" value="Unassembled WGS sequence"/>
</dbReference>
<feature type="region of interest" description="Disordered" evidence="1">
    <location>
        <begin position="147"/>
        <end position="196"/>
    </location>
</feature>
<feature type="region of interest" description="Disordered" evidence="1">
    <location>
        <begin position="25"/>
        <end position="48"/>
    </location>
</feature>
<sequence>MLISLIVLLALAAALQWRGWPPAPPPAPASGTLDLPEPPARPSIALDDTRTAEDYLSVAERPLFSPDRRPPSDEPAPVVDADAATAEELAGLDVNAILIQSPTLATVWLVPPAQRNELVKKRRGDDYEGWVITAIEPDRVRFERQGQSETLELNDFNAPPVRRSPPTQRREARRPPARTPRKPAPASQNSGADDDR</sequence>
<reference evidence="2" key="2">
    <citation type="journal article" date="2020" name="Microorganisms">
        <title>Osmotic Adaptation and Compatible Solute Biosynthesis of Phototrophic Bacteria as Revealed from Genome Analyses.</title>
        <authorList>
            <person name="Imhoff J.F."/>
            <person name="Rahn T."/>
            <person name="Kunzel S."/>
            <person name="Keller A."/>
            <person name="Neulinger S.C."/>
        </authorList>
    </citation>
    <scope>NUCLEOTIDE SEQUENCE</scope>
    <source>
        <strain evidence="2">DSM 11080</strain>
    </source>
</reference>
<comment type="caution">
    <text evidence="2">The sequence shown here is derived from an EMBL/GenBank/DDBJ whole genome shotgun (WGS) entry which is preliminary data.</text>
</comment>
<keyword evidence="3" id="KW-1185">Reference proteome</keyword>
<reference evidence="2" key="1">
    <citation type="submission" date="2017-08" db="EMBL/GenBank/DDBJ databases">
        <authorList>
            <person name="Imhoff J.F."/>
            <person name="Rahn T."/>
            <person name="Kuenzel S."/>
            <person name="Neulinger S.C."/>
        </authorList>
    </citation>
    <scope>NUCLEOTIDE SEQUENCE</scope>
    <source>
        <strain evidence="2">DSM 11080</strain>
    </source>
</reference>
<accession>A0AAJ0U5H9</accession>
<organism evidence="2 3">
    <name type="scientific">Halochromatium glycolicum</name>
    <dbReference type="NCBI Taxonomy" id="85075"/>
    <lineage>
        <taxon>Bacteria</taxon>
        <taxon>Pseudomonadati</taxon>
        <taxon>Pseudomonadota</taxon>
        <taxon>Gammaproteobacteria</taxon>
        <taxon>Chromatiales</taxon>
        <taxon>Chromatiaceae</taxon>
        <taxon>Halochromatium</taxon>
    </lineage>
</organism>
<evidence type="ECO:0000313" key="2">
    <source>
        <dbReference type="EMBL" id="MBK1705572.1"/>
    </source>
</evidence>
<feature type="compositionally biased region" description="Polar residues" evidence="1">
    <location>
        <begin position="187"/>
        <end position="196"/>
    </location>
</feature>
<dbReference type="AlphaFoldDB" id="A0AAJ0U5H9"/>
<dbReference type="EMBL" id="NRSJ01000024">
    <property type="protein sequence ID" value="MBK1705572.1"/>
    <property type="molecule type" value="Genomic_DNA"/>
</dbReference>
<evidence type="ECO:0000313" key="3">
    <source>
        <dbReference type="Proteomes" id="UP001296776"/>
    </source>
</evidence>
<evidence type="ECO:0000256" key="1">
    <source>
        <dbReference type="SAM" id="MobiDB-lite"/>
    </source>
</evidence>
<proteinExistence type="predicted"/>
<name>A0AAJ0U5H9_9GAMM</name>